<dbReference type="PROSITE" id="PS50113">
    <property type="entry name" value="PAC"/>
    <property type="match status" value="1"/>
</dbReference>
<dbReference type="NCBIfam" id="TIGR00229">
    <property type="entry name" value="sensory_box"/>
    <property type="match status" value="1"/>
</dbReference>
<dbReference type="KEGG" id="psym:J1N51_12090"/>
<dbReference type="GO" id="GO:0016020">
    <property type="term" value="C:membrane"/>
    <property type="evidence" value="ECO:0007669"/>
    <property type="project" value="InterPro"/>
</dbReference>
<dbReference type="SUPFAM" id="SSF55785">
    <property type="entry name" value="PYP-like sensor domain (PAS domain)"/>
    <property type="match status" value="1"/>
</dbReference>
<keyword evidence="2" id="KW-0472">Membrane</keyword>
<dbReference type="AlphaFoldDB" id="A0A975DD48"/>
<feature type="coiled-coil region" evidence="1">
    <location>
        <begin position="216"/>
        <end position="243"/>
    </location>
</feature>
<dbReference type="Proteomes" id="UP000682739">
    <property type="component" value="Chromosome"/>
</dbReference>
<feature type="domain" description="GGDEF" evidence="5">
    <location>
        <begin position="387"/>
        <end position="518"/>
    </location>
</feature>
<evidence type="ECO:0000313" key="6">
    <source>
        <dbReference type="EMBL" id="QTH63460.1"/>
    </source>
</evidence>
<keyword evidence="1" id="KW-0175">Coiled coil</keyword>
<dbReference type="SUPFAM" id="SSF55073">
    <property type="entry name" value="Nucleotide cyclase"/>
    <property type="match status" value="1"/>
</dbReference>
<dbReference type="InterPro" id="IPR052155">
    <property type="entry name" value="Biofilm_reg_signaling"/>
</dbReference>
<keyword evidence="2" id="KW-1133">Transmembrane helix</keyword>
<dbReference type="InterPro" id="IPR000014">
    <property type="entry name" value="PAS"/>
</dbReference>
<reference evidence="6" key="1">
    <citation type="submission" date="2021-03" db="EMBL/GenBank/DDBJ databases">
        <title>Description of Psychrosphaera ytuae sp. nov. isolated from deep sea sediment of South China Sea.</title>
        <authorList>
            <person name="Zhang J."/>
            <person name="Xu X.-D."/>
        </authorList>
    </citation>
    <scope>NUCLEOTIDE SEQUENCE</scope>
    <source>
        <strain evidence="6">MTZ26</strain>
    </source>
</reference>
<dbReference type="NCBIfam" id="TIGR00254">
    <property type="entry name" value="GGDEF"/>
    <property type="match status" value="1"/>
</dbReference>
<feature type="domain" description="HAMP" evidence="4">
    <location>
        <begin position="167"/>
        <end position="221"/>
    </location>
</feature>
<dbReference type="CDD" id="cd01949">
    <property type="entry name" value="GGDEF"/>
    <property type="match status" value="1"/>
</dbReference>
<dbReference type="SMART" id="SM00267">
    <property type="entry name" value="GGDEF"/>
    <property type="match status" value="1"/>
</dbReference>
<evidence type="ECO:0000259" key="5">
    <source>
        <dbReference type="PROSITE" id="PS50887"/>
    </source>
</evidence>
<dbReference type="InterPro" id="IPR029787">
    <property type="entry name" value="Nucleotide_cyclase"/>
</dbReference>
<protein>
    <submittedName>
        <fullName evidence="6">GGDEF domain-containing protein</fullName>
    </submittedName>
</protein>
<sequence length="540" mass="61200">MINIYGLGVRFSLFLVIASMLVVLTTAEFFYRATYEHEINEANSDIEELYQTVAATASISAFLEDEDLAKEAINGLVKSDKILAASIKSEAVYYQVNVTEAINKGTKPREFVVRHPFIPEESLAEVNVYPNFDHIIEQAEAISTDNNYSLYVEAIVVGVVALIITYYIIIAPMIRVGRSLHEIKPGTKQRIDVPDYHAKSEIGALVRDTNQLLNKVEEQFTQERQLREEIQFLEKRFRMLFENAKSATVLMKKDGFIELRNKAFNDLTEKIGQHDKQDYGELLEQLFEKPHEVKGALTEAFARNEFATGEYKLKSHTQDAVVWVQLIASPLLTDDGEQYYQLTLNDISSRKHELQKLALQADFDSLTGIYNRNGGEKLITKLVSKGHHFALALIDLNGFKAVNDIYGHDAGDEVLIFVADQLKEKIRKNDVSIRWGGDEFVLLLQAEDEESVQKVISKVNKGVMQPFYFNDNNEPTVVSMSVGVAFYPHTTRDVDTLIKLADIAMYKAKQNKVSAPEDYLIFADKEQLTAKESKQKSEVD</sequence>
<dbReference type="EMBL" id="CP072110">
    <property type="protein sequence ID" value="QTH63460.1"/>
    <property type="molecule type" value="Genomic_DNA"/>
</dbReference>
<dbReference type="RefSeq" id="WP_208831516.1">
    <property type="nucleotide sequence ID" value="NZ_CP072110.1"/>
</dbReference>
<dbReference type="PROSITE" id="PS50885">
    <property type="entry name" value="HAMP"/>
    <property type="match status" value="1"/>
</dbReference>
<gene>
    <name evidence="6" type="ORF">J1N51_12090</name>
</gene>
<feature type="transmembrane region" description="Helical" evidence="2">
    <location>
        <begin position="12"/>
        <end position="31"/>
    </location>
</feature>
<evidence type="ECO:0000259" key="3">
    <source>
        <dbReference type="PROSITE" id="PS50113"/>
    </source>
</evidence>
<dbReference type="Gene3D" id="3.30.450.20">
    <property type="entry name" value="PAS domain"/>
    <property type="match status" value="1"/>
</dbReference>
<dbReference type="PANTHER" id="PTHR44757:SF2">
    <property type="entry name" value="BIOFILM ARCHITECTURE MAINTENANCE PROTEIN MBAA"/>
    <property type="match status" value="1"/>
</dbReference>
<dbReference type="PROSITE" id="PS50887">
    <property type="entry name" value="GGDEF"/>
    <property type="match status" value="1"/>
</dbReference>
<proteinExistence type="predicted"/>
<evidence type="ECO:0000313" key="7">
    <source>
        <dbReference type="Proteomes" id="UP000682739"/>
    </source>
</evidence>
<keyword evidence="2" id="KW-0812">Transmembrane</keyword>
<feature type="transmembrane region" description="Helical" evidence="2">
    <location>
        <begin position="148"/>
        <end position="169"/>
    </location>
</feature>
<name>A0A975DD48_9GAMM</name>
<evidence type="ECO:0000256" key="2">
    <source>
        <dbReference type="SAM" id="Phobius"/>
    </source>
</evidence>
<evidence type="ECO:0000256" key="1">
    <source>
        <dbReference type="SAM" id="Coils"/>
    </source>
</evidence>
<dbReference type="Pfam" id="PF00990">
    <property type="entry name" value="GGDEF"/>
    <property type="match status" value="1"/>
</dbReference>
<dbReference type="PANTHER" id="PTHR44757">
    <property type="entry name" value="DIGUANYLATE CYCLASE DGCP"/>
    <property type="match status" value="1"/>
</dbReference>
<dbReference type="InterPro" id="IPR035965">
    <property type="entry name" value="PAS-like_dom_sf"/>
</dbReference>
<organism evidence="6 7">
    <name type="scientific">Psychrosphaera ytuae</name>
    <dbReference type="NCBI Taxonomy" id="2820710"/>
    <lineage>
        <taxon>Bacteria</taxon>
        <taxon>Pseudomonadati</taxon>
        <taxon>Pseudomonadota</taxon>
        <taxon>Gammaproteobacteria</taxon>
        <taxon>Alteromonadales</taxon>
        <taxon>Pseudoalteromonadaceae</taxon>
        <taxon>Psychrosphaera</taxon>
    </lineage>
</organism>
<dbReference type="InterPro" id="IPR000160">
    <property type="entry name" value="GGDEF_dom"/>
</dbReference>
<dbReference type="InterPro" id="IPR043128">
    <property type="entry name" value="Rev_trsase/Diguanyl_cyclase"/>
</dbReference>
<accession>A0A975DD48</accession>
<dbReference type="InterPro" id="IPR003660">
    <property type="entry name" value="HAMP_dom"/>
</dbReference>
<keyword evidence="7" id="KW-1185">Reference proteome</keyword>
<feature type="domain" description="PAC" evidence="3">
    <location>
        <begin position="307"/>
        <end position="359"/>
    </location>
</feature>
<dbReference type="InterPro" id="IPR000700">
    <property type="entry name" value="PAS-assoc_C"/>
</dbReference>
<dbReference type="Gene3D" id="3.30.70.270">
    <property type="match status" value="1"/>
</dbReference>
<dbReference type="GO" id="GO:0007165">
    <property type="term" value="P:signal transduction"/>
    <property type="evidence" value="ECO:0007669"/>
    <property type="project" value="InterPro"/>
</dbReference>
<evidence type="ECO:0000259" key="4">
    <source>
        <dbReference type="PROSITE" id="PS50885"/>
    </source>
</evidence>